<proteinExistence type="predicted"/>
<evidence type="ECO:0000256" key="1">
    <source>
        <dbReference type="SAM" id="MobiDB-lite"/>
    </source>
</evidence>
<dbReference type="HOGENOM" id="CLU_2498262_0_0_1"/>
<accession>E4ZPF0</accession>
<dbReference type="Proteomes" id="UP000002668">
    <property type="component" value="Genome"/>
</dbReference>
<reference evidence="3" key="1">
    <citation type="journal article" date="2011" name="Nat. Commun.">
        <title>Effector diversification within compartments of the Leptosphaeria maculans genome affected by Repeat-Induced Point mutations.</title>
        <authorList>
            <person name="Rouxel T."/>
            <person name="Grandaubert J."/>
            <person name="Hane J.K."/>
            <person name="Hoede C."/>
            <person name="van de Wouw A.P."/>
            <person name="Couloux A."/>
            <person name="Dominguez V."/>
            <person name="Anthouard V."/>
            <person name="Bally P."/>
            <person name="Bourras S."/>
            <person name="Cozijnsen A.J."/>
            <person name="Ciuffetti L.M."/>
            <person name="Degrave A."/>
            <person name="Dilmaghani A."/>
            <person name="Duret L."/>
            <person name="Fudal I."/>
            <person name="Goodwin S.B."/>
            <person name="Gout L."/>
            <person name="Glaser N."/>
            <person name="Linglin J."/>
            <person name="Kema G.H.J."/>
            <person name="Lapalu N."/>
            <person name="Lawrence C.B."/>
            <person name="May K."/>
            <person name="Meyer M."/>
            <person name="Ollivier B."/>
            <person name="Poulain J."/>
            <person name="Schoch C.L."/>
            <person name="Simon A."/>
            <person name="Spatafora J.W."/>
            <person name="Stachowiak A."/>
            <person name="Turgeon B.G."/>
            <person name="Tyler B.M."/>
            <person name="Vincent D."/>
            <person name="Weissenbach J."/>
            <person name="Amselem J."/>
            <person name="Quesneville H."/>
            <person name="Oliver R.P."/>
            <person name="Wincker P."/>
            <person name="Balesdent M.-H."/>
            <person name="Howlett B.J."/>
        </authorList>
    </citation>
    <scope>NUCLEOTIDE SEQUENCE [LARGE SCALE GENOMIC DNA]</scope>
    <source>
        <strain evidence="3">JN3 / isolate v23.1.3 / race Av1-4-5-6-7-8</strain>
    </source>
</reference>
<name>E4ZPF0_LEPMJ</name>
<feature type="compositionally biased region" description="Low complexity" evidence="1">
    <location>
        <begin position="52"/>
        <end position="61"/>
    </location>
</feature>
<protein>
    <submittedName>
        <fullName evidence="2">Predicted protein</fullName>
    </submittedName>
</protein>
<evidence type="ECO:0000313" key="2">
    <source>
        <dbReference type="EMBL" id="CBX93175.1"/>
    </source>
</evidence>
<evidence type="ECO:0000313" key="3">
    <source>
        <dbReference type="Proteomes" id="UP000002668"/>
    </source>
</evidence>
<dbReference type="EMBL" id="FP929105">
    <property type="protein sequence ID" value="CBX93175.1"/>
    <property type="molecule type" value="Genomic_DNA"/>
</dbReference>
<gene>
    <name evidence="2" type="ORF">LEMA_uP040760.1</name>
</gene>
<feature type="compositionally biased region" description="Low complexity" evidence="1">
    <location>
        <begin position="76"/>
        <end position="86"/>
    </location>
</feature>
<feature type="region of interest" description="Disordered" evidence="1">
    <location>
        <begin position="40"/>
        <end position="86"/>
    </location>
</feature>
<dbReference type="VEuPathDB" id="FungiDB:LEMA_uP040760.1"/>
<organism evidence="3">
    <name type="scientific">Leptosphaeria maculans (strain JN3 / isolate v23.1.3 / race Av1-4-5-6-7-8)</name>
    <name type="common">Blackleg fungus</name>
    <name type="synonym">Phoma lingam</name>
    <dbReference type="NCBI Taxonomy" id="985895"/>
    <lineage>
        <taxon>Eukaryota</taxon>
        <taxon>Fungi</taxon>
        <taxon>Dikarya</taxon>
        <taxon>Ascomycota</taxon>
        <taxon>Pezizomycotina</taxon>
        <taxon>Dothideomycetes</taxon>
        <taxon>Pleosporomycetidae</taxon>
        <taxon>Pleosporales</taxon>
        <taxon>Pleosporineae</taxon>
        <taxon>Leptosphaeriaceae</taxon>
        <taxon>Plenodomus</taxon>
        <taxon>Plenodomus lingam/Leptosphaeria maculans species complex</taxon>
    </lineage>
</organism>
<feature type="compositionally biased region" description="Basic and acidic residues" evidence="1">
    <location>
        <begin position="40"/>
        <end position="51"/>
    </location>
</feature>
<dbReference type="AlphaFoldDB" id="E4ZPF0"/>
<dbReference type="InParanoid" id="E4ZPF0"/>
<keyword evidence="3" id="KW-1185">Reference proteome</keyword>
<sequence length="86" mass="9450">MRIEGKCRAWRKEAVAYFKRGRTDAKKSASATELRIEQLEKADTAGERVPDIDTPVPITIPADGEGEKENTRPAKSKPVSPPSSAR</sequence>